<dbReference type="Proteomes" id="UP000324705">
    <property type="component" value="Chromosome 2A"/>
</dbReference>
<dbReference type="AlphaFoldDB" id="A0A9R1NJ91"/>
<protein>
    <submittedName>
        <fullName evidence="1">Uncharacterized protein</fullName>
    </submittedName>
</protein>
<keyword evidence="2" id="KW-1185">Reference proteome</keyword>
<organism evidence="1 2">
    <name type="scientific">Triticum turgidum subsp. durum</name>
    <name type="common">Durum wheat</name>
    <name type="synonym">Triticum durum</name>
    <dbReference type="NCBI Taxonomy" id="4567"/>
    <lineage>
        <taxon>Eukaryota</taxon>
        <taxon>Viridiplantae</taxon>
        <taxon>Streptophyta</taxon>
        <taxon>Embryophyta</taxon>
        <taxon>Tracheophyta</taxon>
        <taxon>Spermatophyta</taxon>
        <taxon>Magnoliopsida</taxon>
        <taxon>Liliopsida</taxon>
        <taxon>Poales</taxon>
        <taxon>Poaceae</taxon>
        <taxon>BOP clade</taxon>
        <taxon>Pooideae</taxon>
        <taxon>Triticodae</taxon>
        <taxon>Triticeae</taxon>
        <taxon>Triticinae</taxon>
        <taxon>Triticum</taxon>
    </lineage>
</organism>
<accession>A0A9R1NJ91</accession>
<dbReference type="InterPro" id="IPR012871">
    <property type="entry name" value="DUF1668_ORYSA"/>
</dbReference>
<dbReference type="Pfam" id="PF07893">
    <property type="entry name" value="DUF1668"/>
    <property type="match status" value="1"/>
</dbReference>
<name>A0A9R1NJ91_TRITD</name>
<gene>
    <name evidence="1" type="ORF">TRITD_2Av1G020620</name>
</gene>
<dbReference type="EMBL" id="LT934113">
    <property type="protein sequence ID" value="VAH25946.1"/>
    <property type="molecule type" value="Genomic_DNA"/>
</dbReference>
<reference evidence="1 2" key="1">
    <citation type="submission" date="2017-09" db="EMBL/GenBank/DDBJ databases">
        <authorList>
            <consortium name="International Durum Wheat Genome Sequencing Consortium (IDWGSC)"/>
            <person name="Milanesi L."/>
        </authorList>
    </citation>
    <scope>NUCLEOTIDE SEQUENCE [LARGE SCALE GENOMIC DNA]</scope>
    <source>
        <strain evidence="2">cv. Svevo</strain>
    </source>
</reference>
<evidence type="ECO:0000313" key="2">
    <source>
        <dbReference type="Proteomes" id="UP000324705"/>
    </source>
</evidence>
<sequence length="368" mass="41344">MSKRQHSHLDGDLTGKRPRRAPKKHLYLVLDDWDTGFSIYKVDADTLQDTTCTSDVQFGFPDPPALRFPVPVRHLGMSFTAFGHSIFIATNPHCPQTPILVYDTEIAGITIGPSLPRSLLGGIDISVATGDKLYALTSHHDGEQHSFEAMSWAATGSDELEDPRPAMDWSWKRVPSPPPFAMDDIISSYVLHPDGHTIFMSAHDSLYQHVPKGTFSFDTKRSEWRWHGEWALPFQGQGYYDSELGAWIGLRKDGYICACEVASRSRESAVQPYCKIAKEKLFLKVPERRLAATRANLAYMGNSNFCLVKCVQREGVEPTCIVDCCVLHMSTFGLKYDHRGELQTTRHCSTSCVVSKHILSFSPVVFWM</sequence>
<proteinExistence type="predicted"/>
<dbReference type="PANTHER" id="PTHR33085">
    <property type="entry name" value="OS12G0113100 PROTEIN-RELATED"/>
    <property type="match status" value="1"/>
</dbReference>
<dbReference type="Gramene" id="TRITD2Av1G020620.1">
    <property type="protein sequence ID" value="TRITD2Av1G020620.1"/>
    <property type="gene ID" value="TRITD2Av1G020620"/>
</dbReference>
<evidence type="ECO:0000313" key="1">
    <source>
        <dbReference type="EMBL" id="VAH25946.1"/>
    </source>
</evidence>
<dbReference type="OMA" id="HAGCHRH"/>
<dbReference type="PANTHER" id="PTHR33085:SF134">
    <property type="entry name" value="DUF1618 DOMAIN-CONTAINING PROTEIN"/>
    <property type="match status" value="1"/>
</dbReference>